<evidence type="ECO:0008006" key="4">
    <source>
        <dbReference type="Google" id="ProtNLM"/>
    </source>
</evidence>
<organism evidence="2 3">
    <name type="scientific">Prymnesium parvum</name>
    <name type="common">Toxic golden alga</name>
    <dbReference type="NCBI Taxonomy" id="97485"/>
    <lineage>
        <taxon>Eukaryota</taxon>
        <taxon>Haptista</taxon>
        <taxon>Haptophyta</taxon>
        <taxon>Prymnesiophyceae</taxon>
        <taxon>Prymnesiales</taxon>
        <taxon>Prymnesiaceae</taxon>
        <taxon>Prymnesium</taxon>
    </lineage>
</organism>
<sequence length="376" mass="41179">MAARRSRRSFVLSALFCLSASRARAPLPANHSRCCALLRDAQTRRLGCARLVRPSRAGCALSLPRAQLCCTPNGTATHHAALAAACGCAGETAPPPPARGGTTSDRCVSSPTRVSCEFRTLLVGGRSIYYQYPSGRSPGGGFPTVLIFHAWGVDGRTCFEADVADDFRVFPKAKLARNLLDAGFAVVCPQADSPYNETEGRFWWSNIPPYDGDEVEDLYLWNYTSPDHAMLMNFLHAAENASIGPLDTSRLHAAGFSSGAYMVSRLARWQYQRFASLSLNAGAMYYCGGEYCPAPRKFLTPYFGEHPPTLFLHGDKDDVVSRSSVVDYYTRLLNSSIKSRLVTQADAVHQWLDAAPDEVVSWIQEAERQYLAGVKS</sequence>
<name>A0AB34K6X3_PRYPA</name>
<dbReference type="Gene3D" id="3.40.50.1820">
    <property type="entry name" value="alpha/beta hydrolase"/>
    <property type="match status" value="1"/>
</dbReference>
<reference evidence="2 3" key="1">
    <citation type="journal article" date="2024" name="Science">
        <title>Giant polyketide synthase enzymes in the biosynthesis of giant marine polyether toxins.</title>
        <authorList>
            <person name="Fallon T.R."/>
            <person name="Shende V.V."/>
            <person name="Wierzbicki I.H."/>
            <person name="Pendleton A.L."/>
            <person name="Watervoot N.F."/>
            <person name="Auber R.P."/>
            <person name="Gonzalez D.J."/>
            <person name="Wisecaver J.H."/>
            <person name="Moore B.S."/>
        </authorList>
    </citation>
    <scope>NUCLEOTIDE SEQUENCE [LARGE SCALE GENOMIC DNA]</scope>
    <source>
        <strain evidence="2 3">12B1</strain>
    </source>
</reference>
<evidence type="ECO:0000313" key="3">
    <source>
        <dbReference type="Proteomes" id="UP001515480"/>
    </source>
</evidence>
<keyword evidence="1" id="KW-0732">Signal</keyword>
<dbReference type="AlphaFoldDB" id="A0AB34K6X3"/>
<dbReference type="InterPro" id="IPR029058">
    <property type="entry name" value="AB_hydrolase_fold"/>
</dbReference>
<dbReference type="SUPFAM" id="SSF53474">
    <property type="entry name" value="alpha/beta-Hydrolases"/>
    <property type="match status" value="1"/>
</dbReference>
<evidence type="ECO:0000256" key="1">
    <source>
        <dbReference type="SAM" id="SignalP"/>
    </source>
</evidence>
<comment type="caution">
    <text evidence="2">The sequence shown here is derived from an EMBL/GenBank/DDBJ whole genome shotgun (WGS) entry which is preliminary data.</text>
</comment>
<dbReference type="Proteomes" id="UP001515480">
    <property type="component" value="Unassembled WGS sequence"/>
</dbReference>
<keyword evidence="3" id="KW-1185">Reference proteome</keyword>
<protein>
    <recommendedName>
        <fullName evidence="4">Feruloyl esterase</fullName>
    </recommendedName>
</protein>
<gene>
    <name evidence="2" type="ORF">AB1Y20_000796</name>
</gene>
<evidence type="ECO:0000313" key="2">
    <source>
        <dbReference type="EMBL" id="KAL1529865.1"/>
    </source>
</evidence>
<proteinExistence type="predicted"/>
<feature type="signal peptide" evidence="1">
    <location>
        <begin position="1"/>
        <end position="25"/>
    </location>
</feature>
<dbReference type="EMBL" id="JBGBPQ010000001">
    <property type="protein sequence ID" value="KAL1529865.1"/>
    <property type="molecule type" value="Genomic_DNA"/>
</dbReference>
<feature type="chain" id="PRO_5044279159" description="Feruloyl esterase" evidence="1">
    <location>
        <begin position="26"/>
        <end position="376"/>
    </location>
</feature>
<accession>A0AB34K6X3</accession>